<dbReference type="Proteomes" id="UP000002899">
    <property type="component" value="Chromosome II"/>
</dbReference>
<evidence type="ECO:0000313" key="5">
    <source>
        <dbReference type="EMBL" id="CCF73346.1"/>
    </source>
</evidence>
<evidence type="ECO:0000256" key="2">
    <source>
        <dbReference type="ARBA" id="ARBA00023242"/>
    </source>
</evidence>
<dbReference type="Pfam" id="PF12157">
    <property type="entry name" value="DUF3591"/>
    <property type="match status" value="1"/>
</dbReference>
<dbReference type="OrthoDB" id="21449at2759"/>
<gene>
    <name evidence="5" type="ORF">BMR1_02g00905</name>
</gene>
<evidence type="ECO:0000313" key="6">
    <source>
        <dbReference type="Proteomes" id="UP000002899"/>
    </source>
</evidence>
<feature type="domain" description="Transcription initiation factor TFIID subunit 1 histone acetyltransferase" evidence="4">
    <location>
        <begin position="533"/>
        <end position="1129"/>
    </location>
</feature>
<dbReference type="PANTHER" id="PTHR13900">
    <property type="entry name" value="TRANSCRIPTION INITIATION FACTOR TFIID"/>
    <property type="match status" value="1"/>
</dbReference>
<dbReference type="GeneID" id="24423970"/>
<feature type="region of interest" description="Disordered" evidence="3">
    <location>
        <begin position="1379"/>
        <end position="1427"/>
    </location>
</feature>
<dbReference type="GO" id="GO:0004402">
    <property type="term" value="F:histone acetyltransferase activity"/>
    <property type="evidence" value="ECO:0007669"/>
    <property type="project" value="InterPro"/>
</dbReference>
<protein>
    <submittedName>
        <fullName evidence="5">Transcription initiation factor TFIID subunit 1</fullName>
    </submittedName>
</protein>
<dbReference type="PANTHER" id="PTHR13900:SF0">
    <property type="entry name" value="TRANSCRIPTION INITIATION FACTOR TFIID SUBUNIT 1"/>
    <property type="match status" value="1"/>
</dbReference>
<dbReference type="VEuPathDB" id="PiroplasmaDB:BMR1_02g00905"/>
<feature type="compositionally biased region" description="Polar residues" evidence="3">
    <location>
        <begin position="42"/>
        <end position="51"/>
    </location>
</feature>
<proteinExistence type="predicted"/>
<feature type="region of interest" description="Disordered" evidence="3">
    <location>
        <begin position="702"/>
        <end position="722"/>
    </location>
</feature>
<dbReference type="InterPro" id="IPR040240">
    <property type="entry name" value="TAF1"/>
</dbReference>
<evidence type="ECO:0000256" key="1">
    <source>
        <dbReference type="ARBA" id="ARBA00004123"/>
    </source>
</evidence>
<name>I7IG46_BABMR</name>
<evidence type="ECO:0000259" key="4">
    <source>
        <dbReference type="Pfam" id="PF12157"/>
    </source>
</evidence>
<reference evidence="5 6" key="3">
    <citation type="journal article" date="2016" name="Sci. Rep.">
        <title>Genome-wide diversity and gene expression profiling of Babesia microti isolates identify polymorphic genes that mediate host-pathogen interactions.</title>
        <authorList>
            <person name="Silva J.C."/>
            <person name="Cornillot E."/>
            <person name="McCracken C."/>
            <person name="Usmani-Brown S."/>
            <person name="Dwivedi A."/>
            <person name="Ifeonu O.O."/>
            <person name="Crabtree J."/>
            <person name="Gotia H.T."/>
            <person name="Virji A.Z."/>
            <person name="Reynes C."/>
            <person name="Colinge J."/>
            <person name="Kumar V."/>
            <person name="Lawres L."/>
            <person name="Pazzi J.E."/>
            <person name="Pablo J.V."/>
            <person name="Hung C."/>
            <person name="Brancato J."/>
            <person name="Kumari P."/>
            <person name="Orvis J."/>
            <person name="Tretina K."/>
            <person name="Chibucos M."/>
            <person name="Ott S."/>
            <person name="Sadzewicz L."/>
            <person name="Sengamalay N."/>
            <person name="Shetty A.C."/>
            <person name="Su Q."/>
            <person name="Tallon L."/>
            <person name="Fraser C.M."/>
            <person name="Frutos R."/>
            <person name="Molina D.M."/>
            <person name="Krause P.J."/>
            <person name="Ben Mamoun C."/>
        </authorList>
    </citation>
    <scope>NUCLEOTIDE SEQUENCE [LARGE SCALE GENOMIC DNA]</scope>
    <source>
        <strain evidence="5 6">RI</strain>
    </source>
</reference>
<dbReference type="InterPro" id="IPR022591">
    <property type="entry name" value="TAF1_HAT_dom"/>
</dbReference>
<evidence type="ECO:0000256" key="3">
    <source>
        <dbReference type="SAM" id="MobiDB-lite"/>
    </source>
</evidence>
<feature type="compositionally biased region" description="Basic residues" evidence="3">
    <location>
        <begin position="1414"/>
        <end position="1427"/>
    </location>
</feature>
<dbReference type="GO" id="GO:0051123">
    <property type="term" value="P:RNA polymerase II preinitiation complex assembly"/>
    <property type="evidence" value="ECO:0007669"/>
    <property type="project" value="TreeGrafter"/>
</dbReference>
<keyword evidence="6" id="KW-1185">Reference proteome</keyword>
<dbReference type="EMBL" id="FO082872">
    <property type="protein sequence ID" value="CCF73346.1"/>
    <property type="molecule type" value="Genomic_DNA"/>
</dbReference>
<dbReference type="GO" id="GO:0017025">
    <property type="term" value="F:TBP-class protein binding"/>
    <property type="evidence" value="ECO:0007669"/>
    <property type="project" value="InterPro"/>
</dbReference>
<dbReference type="RefSeq" id="XP_012647955.1">
    <property type="nucleotide sequence ID" value="XM_012792501.1"/>
</dbReference>
<dbReference type="KEGG" id="bmic:BMR1_02g00905"/>
<dbReference type="GO" id="GO:0005669">
    <property type="term" value="C:transcription factor TFIID complex"/>
    <property type="evidence" value="ECO:0007669"/>
    <property type="project" value="InterPro"/>
</dbReference>
<feature type="region of interest" description="Disordered" evidence="3">
    <location>
        <begin position="42"/>
        <end position="66"/>
    </location>
</feature>
<accession>I7IG46</accession>
<keyword evidence="2" id="KW-0539">Nucleus</keyword>
<organism evidence="5 6">
    <name type="scientific">Babesia microti (strain RI)</name>
    <dbReference type="NCBI Taxonomy" id="1133968"/>
    <lineage>
        <taxon>Eukaryota</taxon>
        <taxon>Sar</taxon>
        <taxon>Alveolata</taxon>
        <taxon>Apicomplexa</taxon>
        <taxon>Aconoidasida</taxon>
        <taxon>Piroplasmida</taxon>
        <taxon>Babesiidae</taxon>
        <taxon>Babesia</taxon>
    </lineage>
</organism>
<reference evidence="5 6" key="2">
    <citation type="journal article" date="2013" name="PLoS ONE">
        <title>Whole genome mapping and re-organization of the nuclear and mitochondrial genomes of Babesia microti isolates.</title>
        <authorList>
            <person name="Cornillot E."/>
            <person name="Dassouli A."/>
            <person name="Garg A."/>
            <person name="Pachikara N."/>
            <person name="Randazzo S."/>
            <person name="Depoix D."/>
            <person name="Carcy B."/>
            <person name="Delbecq S."/>
            <person name="Frutos R."/>
            <person name="Silva J.C."/>
            <person name="Sutton R."/>
            <person name="Krause P.J."/>
            <person name="Mamoun C.B."/>
        </authorList>
    </citation>
    <scope>NUCLEOTIDE SEQUENCE [LARGE SCALE GENOMIC DNA]</scope>
    <source>
        <strain evidence="5 6">RI</strain>
    </source>
</reference>
<reference evidence="5 6" key="1">
    <citation type="journal article" date="2012" name="Nucleic Acids Res.">
        <title>Sequencing of the smallest Apicomplexan genome from the human pathogen Babesia microti.</title>
        <authorList>
            <person name="Cornillot E."/>
            <person name="Hadj-Kaddour K."/>
            <person name="Dassouli A."/>
            <person name="Noel B."/>
            <person name="Ranwez V."/>
            <person name="Vacherie B."/>
            <person name="Augagneur Y."/>
            <person name="Bres V."/>
            <person name="Duclos A."/>
            <person name="Randazzo S."/>
            <person name="Carcy B."/>
            <person name="Debierre-Grockiego F."/>
            <person name="Delbecq S."/>
            <person name="Moubri-Menage K."/>
            <person name="Shams-Eldin H."/>
            <person name="Usmani-Brown S."/>
            <person name="Bringaud F."/>
            <person name="Wincker P."/>
            <person name="Vivares C.P."/>
            <person name="Schwarz R.T."/>
            <person name="Schetters T.P."/>
            <person name="Krause P.J."/>
            <person name="Gorenflot A."/>
            <person name="Berry V."/>
            <person name="Barbe V."/>
            <person name="Ben Mamoun C."/>
        </authorList>
    </citation>
    <scope>NUCLEOTIDE SEQUENCE [LARGE SCALE GENOMIC DNA]</scope>
    <source>
        <strain evidence="5 6">RI</strain>
    </source>
</reference>
<dbReference type="GO" id="GO:0016251">
    <property type="term" value="F:RNA polymerase II general transcription initiation factor activity"/>
    <property type="evidence" value="ECO:0007669"/>
    <property type="project" value="InterPro"/>
</dbReference>
<dbReference type="GO" id="GO:0003743">
    <property type="term" value="F:translation initiation factor activity"/>
    <property type="evidence" value="ECO:0007669"/>
    <property type="project" value="UniProtKB-KW"/>
</dbReference>
<comment type="subcellular location">
    <subcellularLocation>
        <location evidence="1">Nucleus</location>
    </subcellularLocation>
</comment>
<sequence length="1427" mass="160534">MGSGAVMDWMLNRLCPKLTPANSIRSNSYPFDHELFDRNPSLSTPQCLKSESNADDISSGHGGGKQSNLYFRQQSTLVEESIHAMDTGAVHSVIVGSPDDAEFSNGEILVESEMEELYNKISCQNLSSSIYLDKEFRIPLKLDTSNEVPRYPYQYEQMYYQSGAQEELDPFSFKIIPHDAFLTDSFNAITTRMYAHKIVHEPQAGVEPNGANRADYTLHTGQGRIGGSGSWEPIATVNGSDPEDLDEEFDFDEIEMEGDTACGQDERQQAGTESEEKEAMKINDYLWGETSCTFNSLVSVIQVSVALDGLAEKIVAGEEKPIYSTIDLREVENQREICARDKFLAYRKLMCNYRISEPKSQASDKGGPRDAMVGRNSLLHAASRFYISLVTHSPCPQIISLLRTMIYDLNAPNTIYRMSNCGTSGGDNGVICHNPYLLRDLDGLAYLRPPICYGEDGYNDASGDMGESYKKWKRKMQILDKETRLALVNMGKSLEDIESTYMQMENRKTTNSVLEFYQMTQIFGKVSKDSLCNHSFDEIYNSKYPYQGAFEEADLSIRPIMHSRIALNLTGTQPVCGKGAKISMARFHRPDFREGIFKAHLQYIRGGADPSGIWAPWRSRGPLESTVLSRYRQGDYDAGDLPLGMYMEGEKEETNLTHHPANYFLEEFDLSLSDDCSFAVLEYVEQFPFYLSNPGMASRVSRYLPTSGGPTGEAEDGNPNESAAAFDMFRDNARLLGPLGMVHKRDGIDMFGVMRKVRYGMAVIENHLYRAPIFHHPLPQNVTDGTGTCTNTNCDFLLIRRSWWEDGERRIAIFLRQLVPMVRSDSCGDYEGGALYTVGQCEPKLEVPAPDSKVYYEDMKNLIRAWVARRVSEWPEGTADFKRLREEAKATFCPHVPDRDVAQIVKSVEGQPSPEAARPIKPETVCLLESARAALQRLQLIGISSLQTVDRLASILMLIEEEERECDNRDRNAREFRRQLQIEYEKRTEALGIADMARGPRSDFPADFTVSLYGHLGPKHFSPLVRFVEEALKLTPWNITRDCRLVLSNKGSAQFMLYGFADPSGGRGEAINLLKRQNKDAQHFRVGSVAGTLEDLRKLSMPELRKRLLKYGVSDQVISSLPRWDQVALVRQYRSGFGIAGDGADDFKFRLAPEEYQRRINQILDRQHLALALSDPAVDEEAALDGSSSVGDQGLELDDLVDELAGELDEAVGEGTCPTAPADAEERELSILRQRQEVTAVTTEEKWRDAERYVPVPGIMWLRRDRGSSTEEFANERAVFVYGRENIEKFIEWRRKRGALDRKHPRAEDDGSGESKRLCRVCGQPGHIASNIKCPFYREGNVRVERNRKEPRSLERGEGFELLSSLDVLSEASLLDVVPERERGGGGPAVDSDEELGALGRRRGPRLPRAPPHGARRSVSRKPRRPS</sequence>